<reference evidence="1" key="1">
    <citation type="submission" date="2023-01" db="EMBL/GenBank/DDBJ databases">
        <title>Genome assembly of the deep-sea coral Lophelia pertusa.</title>
        <authorList>
            <person name="Herrera S."/>
            <person name="Cordes E."/>
        </authorList>
    </citation>
    <scope>NUCLEOTIDE SEQUENCE</scope>
    <source>
        <strain evidence="1">USNM1676648</strain>
        <tissue evidence="1">Polyp</tissue>
    </source>
</reference>
<sequence length="163" mass="18772">MEETSLRLTPINVKFLTESGSALQSAMDRLPETLKRAERLSCCMEGWQFLYVGLMQSYRQHSDPWFTLVKVGGRKCIQFTDDQDGTKYALKVTNAGMNVTFEEQPCKSAIDDHFLFGEERFGKYYQYKHGTMSFGVPKDCDENLSLISTSNGDRRCFFKKDKK</sequence>
<name>A0A9X0CVY5_9CNID</name>
<evidence type="ECO:0000313" key="1">
    <source>
        <dbReference type="EMBL" id="KAJ7375389.1"/>
    </source>
</evidence>
<comment type="caution">
    <text evidence="1">The sequence shown here is derived from an EMBL/GenBank/DDBJ whole genome shotgun (WGS) entry which is preliminary data.</text>
</comment>
<dbReference type="AlphaFoldDB" id="A0A9X0CVY5"/>
<dbReference type="OrthoDB" id="5996606at2759"/>
<evidence type="ECO:0000313" key="2">
    <source>
        <dbReference type="Proteomes" id="UP001163046"/>
    </source>
</evidence>
<accession>A0A9X0CVY5</accession>
<proteinExistence type="predicted"/>
<organism evidence="1 2">
    <name type="scientific">Desmophyllum pertusum</name>
    <dbReference type="NCBI Taxonomy" id="174260"/>
    <lineage>
        <taxon>Eukaryota</taxon>
        <taxon>Metazoa</taxon>
        <taxon>Cnidaria</taxon>
        <taxon>Anthozoa</taxon>
        <taxon>Hexacorallia</taxon>
        <taxon>Scleractinia</taxon>
        <taxon>Caryophylliina</taxon>
        <taxon>Caryophylliidae</taxon>
        <taxon>Desmophyllum</taxon>
    </lineage>
</organism>
<dbReference type="Proteomes" id="UP001163046">
    <property type="component" value="Unassembled WGS sequence"/>
</dbReference>
<keyword evidence="2" id="KW-1185">Reference proteome</keyword>
<dbReference type="EMBL" id="MU826826">
    <property type="protein sequence ID" value="KAJ7375389.1"/>
    <property type="molecule type" value="Genomic_DNA"/>
</dbReference>
<protein>
    <submittedName>
        <fullName evidence="1">Uncharacterized protein</fullName>
    </submittedName>
</protein>
<gene>
    <name evidence="1" type="ORF">OS493_002150</name>
</gene>